<evidence type="ECO:0000313" key="2">
    <source>
        <dbReference type="EMBL" id="KAL0127060.1"/>
    </source>
</evidence>
<feature type="region of interest" description="Disordered" evidence="1">
    <location>
        <begin position="1"/>
        <end position="117"/>
    </location>
</feature>
<comment type="caution">
    <text evidence="2">The sequence shown here is derived from an EMBL/GenBank/DDBJ whole genome shotgun (WGS) entry which is preliminary data.</text>
</comment>
<dbReference type="EMBL" id="JADYXP020000004">
    <property type="protein sequence ID" value="KAL0127060.1"/>
    <property type="molecule type" value="Genomic_DNA"/>
</dbReference>
<feature type="compositionally biased region" description="Low complexity" evidence="1">
    <location>
        <begin position="106"/>
        <end position="115"/>
    </location>
</feature>
<dbReference type="AlphaFoldDB" id="A0AAW2GHP3"/>
<protein>
    <submittedName>
        <fullName evidence="2">Uncharacterized protein</fullName>
    </submittedName>
</protein>
<gene>
    <name evidence="2" type="ORF">PUN28_005407</name>
</gene>
<dbReference type="Proteomes" id="UP001430953">
    <property type="component" value="Unassembled WGS sequence"/>
</dbReference>
<feature type="compositionally biased region" description="Low complexity" evidence="1">
    <location>
        <begin position="1"/>
        <end position="60"/>
    </location>
</feature>
<sequence>MASVRFVASSSRRTASCPATRSARSSSSACARRAPSCSCPPGAGRPAARTARGSSGSRPPRIQRETASWRSAAAAGTLRSRRTRPCPLGTSARRSTRRRTRRTCRSSESASSGRTWCTVPPGTSTPFSSCGSERHDKINLSRKIVLG</sequence>
<feature type="compositionally biased region" description="Basic residues" evidence="1">
    <location>
        <begin position="94"/>
        <end position="104"/>
    </location>
</feature>
<organism evidence="2 3">
    <name type="scientific">Cardiocondyla obscurior</name>
    <dbReference type="NCBI Taxonomy" id="286306"/>
    <lineage>
        <taxon>Eukaryota</taxon>
        <taxon>Metazoa</taxon>
        <taxon>Ecdysozoa</taxon>
        <taxon>Arthropoda</taxon>
        <taxon>Hexapoda</taxon>
        <taxon>Insecta</taxon>
        <taxon>Pterygota</taxon>
        <taxon>Neoptera</taxon>
        <taxon>Endopterygota</taxon>
        <taxon>Hymenoptera</taxon>
        <taxon>Apocrita</taxon>
        <taxon>Aculeata</taxon>
        <taxon>Formicoidea</taxon>
        <taxon>Formicidae</taxon>
        <taxon>Myrmicinae</taxon>
        <taxon>Cardiocondyla</taxon>
    </lineage>
</organism>
<accession>A0AAW2GHP3</accession>
<name>A0AAW2GHP3_9HYME</name>
<proteinExistence type="predicted"/>
<keyword evidence="3" id="KW-1185">Reference proteome</keyword>
<evidence type="ECO:0000313" key="3">
    <source>
        <dbReference type="Proteomes" id="UP001430953"/>
    </source>
</evidence>
<evidence type="ECO:0000256" key="1">
    <source>
        <dbReference type="SAM" id="MobiDB-lite"/>
    </source>
</evidence>
<reference evidence="2 3" key="1">
    <citation type="submission" date="2023-03" db="EMBL/GenBank/DDBJ databases">
        <title>High recombination rates correlate with genetic variation in Cardiocondyla obscurior ants.</title>
        <authorList>
            <person name="Errbii M."/>
        </authorList>
    </citation>
    <scope>NUCLEOTIDE SEQUENCE [LARGE SCALE GENOMIC DNA]</scope>
    <source>
        <strain evidence="2">Alpha-2009</strain>
        <tissue evidence="2">Whole body</tissue>
    </source>
</reference>